<keyword evidence="3 10" id="KW-0662">Pyridine nucleotide biosynthesis</keyword>
<dbReference type="UniPathway" id="UPA00253">
    <property type="reaction ID" value="UER00332"/>
</dbReference>
<keyword evidence="8 10" id="KW-0520">NAD</keyword>
<evidence type="ECO:0000256" key="10">
    <source>
        <dbReference type="HAMAP-Rule" id="MF_00244"/>
    </source>
</evidence>
<comment type="similarity">
    <text evidence="10">Belongs to the NadD family.</text>
</comment>
<evidence type="ECO:0000256" key="3">
    <source>
        <dbReference type="ARBA" id="ARBA00022642"/>
    </source>
</evidence>
<name>A0A1G2K351_9BACT</name>
<dbReference type="NCBIfam" id="TIGR00482">
    <property type="entry name" value="nicotinate (nicotinamide) nucleotide adenylyltransferase"/>
    <property type="match status" value="1"/>
</dbReference>
<keyword evidence="4 10" id="KW-0808">Transferase</keyword>
<dbReference type="Gene3D" id="3.40.50.620">
    <property type="entry name" value="HUPs"/>
    <property type="match status" value="1"/>
</dbReference>
<sequence>MKIGVLGSACNPPHKAHIRAGELVRKKLGLNRILLIPTSLPPHKEKPAVLPAVRLEMARLAVKGLPHWKVSTMELKRPGKSYTKDTIRELKKKYPKDDFFYIMGSDNLLTMPKKWFGGYESLDLCQFVVLERPGYPLSEVPQAIRQKVIGIQQYGAFVISSTMIRKAIKEKNVEKIAKFLSPNIRQFIKKMHLYEK</sequence>
<dbReference type="SUPFAM" id="SSF52374">
    <property type="entry name" value="Nucleotidylyl transferase"/>
    <property type="match status" value="1"/>
</dbReference>
<comment type="pathway">
    <text evidence="2 10">Cofactor biosynthesis; NAD(+) biosynthesis; deamido-NAD(+) from nicotinate D-ribonucleotide: step 1/1.</text>
</comment>
<dbReference type="InterPro" id="IPR014729">
    <property type="entry name" value="Rossmann-like_a/b/a_fold"/>
</dbReference>
<dbReference type="PANTHER" id="PTHR39321:SF3">
    <property type="entry name" value="PHOSPHOPANTETHEINE ADENYLYLTRANSFERASE"/>
    <property type="match status" value="1"/>
</dbReference>
<evidence type="ECO:0000256" key="7">
    <source>
        <dbReference type="ARBA" id="ARBA00022840"/>
    </source>
</evidence>
<gene>
    <name evidence="10" type="primary">nadD</name>
    <name evidence="12" type="ORF">A2633_05060</name>
</gene>
<accession>A0A1G2K351</accession>
<dbReference type="InterPro" id="IPR004821">
    <property type="entry name" value="Cyt_trans-like"/>
</dbReference>
<dbReference type="AlphaFoldDB" id="A0A1G2K351"/>
<dbReference type="Pfam" id="PF01467">
    <property type="entry name" value="CTP_transf_like"/>
    <property type="match status" value="1"/>
</dbReference>
<protein>
    <recommendedName>
        <fullName evidence="10">Probable nicotinate-nucleotide adenylyltransferase</fullName>
        <ecNumber evidence="10">2.7.7.18</ecNumber>
    </recommendedName>
    <alternativeName>
        <fullName evidence="10">Deamido-NAD(+) diphosphorylase</fullName>
    </alternativeName>
    <alternativeName>
        <fullName evidence="10">Deamido-NAD(+) pyrophosphorylase</fullName>
    </alternativeName>
    <alternativeName>
        <fullName evidence="10">Nicotinate mononucleotide adenylyltransferase</fullName>
        <shortName evidence="10">NaMN adenylyltransferase</shortName>
    </alternativeName>
</protein>
<dbReference type="EMBL" id="MHQC01000050">
    <property type="protein sequence ID" value="OGZ93815.1"/>
    <property type="molecule type" value="Genomic_DNA"/>
</dbReference>
<dbReference type="GO" id="GO:0004515">
    <property type="term" value="F:nicotinate-nucleotide adenylyltransferase activity"/>
    <property type="evidence" value="ECO:0007669"/>
    <property type="project" value="UniProtKB-UniRule"/>
</dbReference>
<dbReference type="PANTHER" id="PTHR39321">
    <property type="entry name" value="NICOTINATE-NUCLEOTIDE ADENYLYLTRANSFERASE-RELATED"/>
    <property type="match status" value="1"/>
</dbReference>
<comment type="caution">
    <text evidence="12">The sequence shown here is derived from an EMBL/GenBank/DDBJ whole genome shotgun (WGS) entry which is preliminary data.</text>
</comment>
<reference evidence="12 13" key="1">
    <citation type="journal article" date="2016" name="Nat. Commun.">
        <title>Thousands of microbial genomes shed light on interconnected biogeochemical processes in an aquifer system.</title>
        <authorList>
            <person name="Anantharaman K."/>
            <person name="Brown C.T."/>
            <person name="Hug L.A."/>
            <person name="Sharon I."/>
            <person name="Castelle C.J."/>
            <person name="Probst A.J."/>
            <person name="Thomas B.C."/>
            <person name="Singh A."/>
            <person name="Wilkins M.J."/>
            <person name="Karaoz U."/>
            <person name="Brodie E.L."/>
            <person name="Williams K.H."/>
            <person name="Hubbard S.S."/>
            <person name="Banfield J.F."/>
        </authorList>
    </citation>
    <scope>NUCLEOTIDE SEQUENCE [LARGE SCALE GENOMIC DNA]</scope>
</reference>
<dbReference type="GO" id="GO:0005524">
    <property type="term" value="F:ATP binding"/>
    <property type="evidence" value="ECO:0007669"/>
    <property type="project" value="UniProtKB-KW"/>
</dbReference>
<evidence type="ECO:0000256" key="4">
    <source>
        <dbReference type="ARBA" id="ARBA00022679"/>
    </source>
</evidence>
<dbReference type="Proteomes" id="UP000177152">
    <property type="component" value="Unassembled WGS sequence"/>
</dbReference>
<dbReference type="GO" id="GO:0009435">
    <property type="term" value="P:NAD+ biosynthetic process"/>
    <property type="evidence" value="ECO:0007669"/>
    <property type="project" value="UniProtKB-UniRule"/>
</dbReference>
<dbReference type="CDD" id="cd02165">
    <property type="entry name" value="NMNAT"/>
    <property type="match status" value="1"/>
</dbReference>
<comment type="catalytic activity">
    <reaction evidence="9 10">
        <text>nicotinate beta-D-ribonucleotide + ATP + H(+) = deamido-NAD(+) + diphosphate</text>
        <dbReference type="Rhea" id="RHEA:22860"/>
        <dbReference type="ChEBI" id="CHEBI:15378"/>
        <dbReference type="ChEBI" id="CHEBI:30616"/>
        <dbReference type="ChEBI" id="CHEBI:33019"/>
        <dbReference type="ChEBI" id="CHEBI:57502"/>
        <dbReference type="ChEBI" id="CHEBI:58437"/>
        <dbReference type="EC" id="2.7.7.18"/>
    </reaction>
</comment>
<dbReference type="InterPro" id="IPR005248">
    <property type="entry name" value="NadD/NMNAT"/>
</dbReference>
<keyword evidence="6 10" id="KW-0547">Nucleotide-binding</keyword>
<evidence type="ECO:0000313" key="12">
    <source>
        <dbReference type="EMBL" id="OGZ93815.1"/>
    </source>
</evidence>
<evidence type="ECO:0000313" key="13">
    <source>
        <dbReference type="Proteomes" id="UP000177152"/>
    </source>
</evidence>
<evidence type="ECO:0000256" key="1">
    <source>
        <dbReference type="ARBA" id="ARBA00002324"/>
    </source>
</evidence>
<keyword evidence="7 10" id="KW-0067">ATP-binding</keyword>
<keyword evidence="5 10" id="KW-0548">Nucleotidyltransferase</keyword>
<organism evidence="12 13">
    <name type="scientific">Candidatus Sungbacteria bacterium RIFCSPHIGHO2_01_FULL_47_32</name>
    <dbReference type="NCBI Taxonomy" id="1802264"/>
    <lineage>
        <taxon>Bacteria</taxon>
        <taxon>Candidatus Sungiibacteriota</taxon>
    </lineage>
</organism>
<proteinExistence type="inferred from homology"/>
<evidence type="ECO:0000256" key="9">
    <source>
        <dbReference type="ARBA" id="ARBA00048721"/>
    </source>
</evidence>
<dbReference type="HAMAP" id="MF_00244">
    <property type="entry name" value="NaMN_adenylyltr"/>
    <property type="match status" value="1"/>
</dbReference>
<evidence type="ECO:0000256" key="5">
    <source>
        <dbReference type="ARBA" id="ARBA00022695"/>
    </source>
</evidence>
<evidence type="ECO:0000259" key="11">
    <source>
        <dbReference type="Pfam" id="PF01467"/>
    </source>
</evidence>
<evidence type="ECO:0000256" key="8">
    <source>
        <dbReference type="ARBA" id="ARBA00023027"/>
    </source>
</evidence>
<dbReference type="EC" id="2.7.7.18" evidence="10"/>
<evidence type="ECO:0000256" key="2">
    <source>
        <dbReference type="ARBA" id="ARBA00005019"/>
    </source>
</evidence>
<comment type="function">
    <text evidence="1 10">Catalyzes the reversible adenylation of nicotinate mononucleotide (NaMN) to nicotinic acid adenine dinucleotide (NaAD).</text>
</comment>
<feature type="domain" description="Cytidyltransferase-like" evidence="11">
    <location>
        <begin position="11"/>
        <end position="166"/>
    </location>
</feature>
<evidence type="ECO:0000256" key="6">
    <source>
        <dbReference type="ARBA" id="ARBA00022741"/>
    </source>
</evidence>